<dbReference type="Gene3D" id="3.20.20.70">
    <property type="entry name" value="Aldolase class I"/>
    <property type="match status" value="1"/>
</dbReference>
<evidence type="ECO:0000256" key="3">
    <source>
        <dbReference type="ARBA" id="ARBA00023004"/>
    </source>
</evidence>
<dbReference type="PANTHER" id="PTHR43273:SF8">
    <property type="entry name" value="RADICAL SAM DOMAIN PROTEIN"/>
    <property type="match status" value="1"/>
</dbReference>
<dbReference type="InterPro" id="IPR058240">
    <property type="entry name" value="rSAM_sf"/>
</dbReference>
<evidence type="ECO:0000259" key="5">
    <source>
        <dbReference type="PROSITE" id="PS51918"/>
    </source>
</evidence>
<dbReference type="CDD" id="cd01335">
    <property type="entry name" value="Radical_SAM"/>
    <property type="match status" value="1"/>
</dbReference>
<accession>A0AAU8J7E2</accession>
<evidence type="ECO:0000313" key="6">
    <source>
        <dbReference type="EMBL" id="XCM35056.1"/>
    </source>
</evidence>
<dbReference type="SFLD" id="SFLDG01072">
    <property type="entry name" value="dehydrogenase_like"/>
    <property type="match status" value="1"/>
</dbReference>
<sequence length="392" mass="44488">MSLELLLPQRTEFYEVRPITTFVVKVVSRCNLKCSYCYMYEHPDQTWRDQPVFMTAETIQLLADRLSSYVRIRELKQILVVFHGGEPLLLGAARLREFFTILSNNFHDIEADVKFGFGLQTNATLVDDDIVQVLQDFNVRAGVSIDGPQEWNDRMRVDAKGNGSFSQVIAGVEKLRNPKSGASVFGGFLTVANPEIDPYDLLTFFEKFNTTSIDFLLPDFNYDTFPYDKYPPGTFGRWLSSLFDYWIASETSMEVRIFRTLMKLLMGGQRGFDSYGALSNGVIIVETDGTYHGLDVLKTAYHGATKTGMSLESDPIETLESLPLVKALSIKRFSAPQKCFDCQLFEICGGGYLPHRYSSQNGFNRESVYCEDMMILIEHIRNYLSTELSAIS</sequence>
<dbReference type="InterPro" id="IPR023867">
    <property type="entry name" value="Sulphatase_maturase_rSAM"/>
</dbReference>
<dbReference type="SFLD" id="SFLDG01386">
    <property type="entry name" value="main_SPASM_domain-containing"/>
    <property type="match status" value="1"/>
</dbReference>
<keyword evidence="4" id="KW-0411">Iron-sulfur</keyword>
<evidence type="ECO:0000256" key="4">
    <source>
        <dbReference type="ARBA" id="ARBA00023014"/>
    </source>
</evidence>
<keyword evidence="3" id="KW-0408">Iron</keyword>
<organism evidence="6">
    <name type="scientific">Planktothricoides raciborskii GIHE-MW2</name>
    <dbReference type="NCBI Taxonomy" id="2792601"/>
    <lineage>
        <taxon>Bacteria</taxon>
        <taxon>Bacillati</taxon>
        <taxon>Cyanobacteriota</taxon>
        <taxon>Cyanophyceae</taxon>
        <taxon>Oscillatoriophycideae</taxon>
        <taxon>Oscillatoriales</taxon>
        <taxon>Oscillatoriaceae</taxon>
        <taxon>Planktothricoides</taxon>
    </lineage>
</organism>
<dbReference type="SFLD" id="SFLDG01067">
    <property type="entry name" value="SPASM/twitch_domain_containing"/>
    <property type="match status" value="1"/>
</dbReference>
<name>A0AAU8J7E2_9CYAN</name>
<evidence type="ECO:0000256" key="2">
    <source>
        <dbReference type="ARBA" id="ARBA00022723"/>
    </source>
</evidence>
<dbReference type="GO" id="GO:0046872">
    <property type="term" value="F:metal ion binding"/>
    <property type="evidence" value="ECO:0007669"/>
    <property type="project" value="UniProtKB-KW"/>
</dbReference>
<keyword evidence="1" id="KW-0949">S-adenosyl-L-methionine</keyword>
<gene>
    <name evidence="6" type="ORF">ABWT76_003709</name>
</gene>
<dbReference type="PANTHER" id="PTHR43273">
    <property type="entry name" value="ANAEROBIC SULFATASE-MATURATING ENZYME HOMOLOG ASLB-RELATED"/>
    <property type="match status" value="1"/>
</dbReference>
<dbReference type="GO" id="GO:0051536">
    <property type="term" value="F:iron-sulfur cluster binding"/>
    <property type="evidence" value="ECO:0007669"/>
    <property type="project" value="UniProtKB-KW"/>
</dbReference>
<dbReference type="SFLD" id="SFLDS00029">
    <property type="entry name" value="Radical_SAM"/>
    <property type="match status" value="1"/>
</dbReference>
<evidence type="ECO:0000256" key="1">
    <source>
        <dbReference type="ARBA" id="ARBA00022691"/>
    </source>
</evidence>
<dbReference type="EMBL" id="CP159837">
    <property type="protein sequence ID" value="XCM35056.1"/>
    <property type="molecule type" value="Genomic_DNA"/>
</dbReference>
<dbReference type="InterPro" id="IPR007197">
    <property type="entry name" value="rSAM"/>
</dbReference>
<reference evidence="6" key="1">
    <citation type="submission" date="2024-07" db="EMBL/GenBank/DDBJ databases">
        <authorList>
            <person name="Kim Y.J."/>
            <person name="Jeong J.Y."/>
        </authorList>
    </citation>
    <scope>NUCLEOTIDE SEQUENCE</scope>
    <source>
        <strain evidence="6">GIHE-MW2</strain>
    </source>
</reference>
<dbReference type="RefSeq" id="WP_255353193.1">
    <property type="nucleotide sequence ID" value="NZ_CP159837.1"/>
</dbReference>
<dbReference type="InterPro" id="IPR013785">
    <property type="entry name" value="Aldolase_TIM"/>
</dbReference>
<keyword evidence="2" id="KW-0479">Metal-binding</keyword>
<protein>
    <submittedName>
        <fullName evidence="6">Radical SAM protein</fullName>
    </submittedName>
</protein>
<proteinExistence type="predicted"/>
<dbReference type="AlphaFoldDB" id="A0AAU8J7E2"/>
<dbReference type="Pfam" id="PF04055">
    <property type="entry name" value="Radical_SAM"/>
    <property type="match status" value="1"/>
</dbReference>
<dbReference type="GO" id="GO:0016491">
    <property type="term" value="F:oxidoreductase activity"/>
    <property type="evidence" value="ECO:0007669"/>
    <property type="project" value="InterPro"/>
</dbReference>
<feature type="domain" description="Radical SAM core" evidence="5">
    <location>
        <begin position="14"/>
        <end position="269"/>
    </location>
</feature>
<dbReference type="PROSITE" id="PS51918">
    <property type="entry name" value="RADICAL_SAM"/>
    <property type="match status" value="1"/>
</dbReference>
<dbReference type="SUPFAM" id="SSF102114">
    <property type="entry name" value="Radical SAM enzymes"/>
    <property type="match status" value="1"/>
</dbReference>